<evidence type="ECO:0000256" key="1">
    <source>
        <dbReference type="ARBA" id="ARBA00022741"/>
    </source>
</evidence>
<name>A0A6C0AZ43_9ZZZZ</name>
<sequence>MVIHCKEKFNTEKSENAKYIEYFNLFPYELSDFQKWAIYAIINGDHTLITAHTGSGKTLPAEFAIQFFKEKNKKVIYTAPIKALCNQKLYDLRLKFPYISFGILTGDVKDNPEADVIIMTTEILRNTLFTKKINESKRSISDENTLAGVSQISLQFEMDMNTELGAVVFDEVHYIGDQDRGSVWEQAILLLPPQVQLIMLSATIEKPEIFADWLETEKNKHLQFDKSQTKKNLYMTTTYERVVPLTHYGWITAPESVIQSEKGTPYQQKFREVLNKPIKLADTSGKFNEINYYKLYDILSHFQKNKTYIKRPFVLNHLVKYMLQNNMLPAICFIFSRKNVEICAKEITICLYDKEDKTPSIIEHECEKILISKLRNYKEYIDLEEYKNMISLLKKGIAIHHAGILPILREMVELLFEKKYIKLLFATETFAVGINMPTKTVIFTSLSKFSGTGMRYLLPHEYTQMAGRAGRRGIDTIGHVIHCNNLFNMPAMCNEYRNMLTGAPKMLTSQFKISFNLILSIISANSSDLLHSIDNKLITFMEKSFIQNDIIKEINNYGAIHDELSSKILHIESQLNDPLICKTSMEILKKYYDIQNKITVSANKQRKKLSRDLNNIEEENKFLKTDIQKYEDLKKLKCELEKNSNFKLNAVNYIQNNIDTILSILKEYKFIDYTLVLSDKAIVAMHLQEVNSLALADLYEEMEGFKEVSAVQLACLFSCFTNISVQDDKKLQFPDCEDLTVKKMADSITKYINKYYDIECENQLDTGTDYTLHYELINYMKKWCEAEDEISCKNLINKMKNENEIFLGEFIKAILKINNIAMEFENICESLQNINLLQKIKSIPQLTLKYIATNQSLYI</sequence>
<dbReference type="InterPro" id="IPR050699">
    <property type="entry name" value="RNA-DNA_Helicase"/>
</dbReference>
<dbReference type="Gene3D" id="3.40.50.300">
    <property type="entry name" value="P-loop containing nucleotide triphosphate hydrolases"/>
    <property type="match status" value="2"/>
</dbReference>
<dbReference type="Gene3D" id="1.10.3380.30">
    <property type="match status" value="1"/>
</dbReference>
<feature type="coiled-coil region" evidence="5">
    <location>
        <begin position="599"/>
        <end position="633"/>
    </location>
</feature>
<dbReference type="Pfam" id="PF00271">
    <property type="entry name" value="Helicase_C"/>
    <property type="match status" value="1"/>
</dbReference>
<dbReference type="GO" id="GO:0005524">
    <property type="term" value="F:ATP binding"/>
    <property type="evidence" value="ECO:0007669"/>
    <property type="project" value="UniProtKB-KW"/>
</dbReference>
<dbReference type="PROSITE" id="PS51192">
    <property type="entry name" value="HELICASE_ATP_BIND_1"/>
    <property type="match status" value="1"/>
</dbReference>
<dbReference type="SUPFAM" id="SSF52540">
    <property type="entry name" value="P-loop containing nucleoside triphosphate hydrolases"/>
    <property type="match status" value="1"/>
</dbReference>
<dbReference type="PROSITE" id="PS51194">
    <property type="entry name" value="HELICASE_CTER"/>
    <property type="match status" value="1"/>
</dbReference>
<evidence type="ECO:0000256" key="4">
    <source>
        <dbReference type="ARBA" id="ARBA00022840"/>
    </source>
</evidence>
<evidence type="ECO:0000256" key="5">
    <source>
        <dbReference type="SAM" id="Coils"/>
    </source>
</evidence>
<feature type="domain" description="Helicase C-terminal" evidence="7">
    <location>
        <begin position="356"/>
        <end position="511"/>
    </location>
</feature>
<keyword evidence="3" id="KW-0347">Helicase</keyword>
<dbReference type="Pfam" id="PF00270">
    <property type="entry name" value="DEAD"/>
    <property type="match status" value="1"/>
</dbReference>
<dbReference type="SMART" id="SM00487">
    <property type="entry name" value="DEXDc"/>
    <property type="match status" value="1"/>
</dbReference>
<dbReference type="GO" id="GO:0004386">
    <property type="term" value="F:helicase activity"/>
    <property type="evidence" value="ECO:0007669"/>
    <property type="project" value="UniProtKB-KW"/>
</dbReference>
<dbReference type="GO" id="GO:0003676">
    <property type="term" value="F:nucleic acid binding"/>
    <property type="evidence" value="ECO:0007669"/>
    <property type="project" value="InterPro"/>
</dbReference>
<dbReference type="GO" id="GO:0016787">
    <property type="term" value="F:hydrolase activity"/>
    <property type="evidence" value="ECO:0007669"/>
    <property type="project" value="UniProtKB-KW"/>
</dbReference>
<dbReference type="InterPro" id="IPR014001">
    <property type="entry name" value="Helicase_ATP-bd"/>
</dbReference>
<reference evidence="8" key="1">
    <citation type="journal article" date="2020" name="Nature">
        <title>Giant virus diversity and host interactions through global metagenomics.</title>
        <authorList>
            <person name="Schulz F."/>
            <person name="Roux S."/>
            <person name="Paez-Espino D."/>
            <person name="Jungbluth S."/>
            <person name="Walsh D.A."/>
            <person name="Denef V.J."/>
            <person name="McMahon K.D."/>
            <person name="Konstantinidis K.T."/>
            <person name="Eloe-Fadrosh E.A."/>
            <person name="Kyrpides N.C."/>
            <person name="Woyke T."/>
        </authorList>
    </citation>
    <scope>NUCLEOTIDE SEQUENCE</scope>
    <source>
        <strain evidence="8">GVMAG-S-ERX556022-25</strain>
    </source>
</reference>
<evidence type="ECO:0000259" key="6">
    <source>
        <dbReference type="PROSITE" id="PS51192"/>
    </source>
</evidence>
<proteinExistence type="predicted"/>
<dbReference type="AlphaFoldDB" id="A0A6C0AZ43"/>
<evidence type="ECO:0000256" key="3">
    <source>
        <dbReference type="ARBA" id="ARBA00022806"/>
    </source>
</evidence>
<dbReference type="EMBL" id="MN738812">
    <property type="protein sequence ID" value="QHS84763.1"/>
    <property type="molecule type" value="Genomic_DNA"/>
</dbReference>
<dbReference type="InterPro" id="IPR011545">
    <property type="entry name" value="DEAD/DEAH_box_helicase_dom"/>
</dbReference>
<feature type="domain" description="Helicase ATP-binding" evidence="6">
    <location>
        <begin position="38"/>
        <end position="222"/>
    </location>
</feature>
<protein>
    <recommendedName>
        <fullName evidence="9">Helicase</fullName>
    </recommendedName>
</protein>
<evidence type="ECO:0000256" key="2">
    <source>
        <dbReference type="ARBA" id="ARBA00022801"/>
    </source>
</evidence>
<keyword evidence="2" id="KW-0378">Hydrolase</keyword>
<keyword evidence="1" id="KW-0547">Nucleotide-binding</keyword>
<dbReference type="InterPro" id="IPR001650">
    <property type="entry name" value="Helicase_C-like"/>
</dbReference>
<accession>A0A6C0AZ43</accession>
<keyword evidence="5" id="KW-0175">Coiled coil</keyword>
<evidence type="ECO:0008006" key="9">
    <source>
        <dbReference type="Google" id="ProtNLM"/>
    </source>
</evidence>
<evidence type="ECO:0000313" key="8">
    <source>
        <dbReference type="EMBL" id="QHS84763.1"/>
    </source>
</evidence>
<dbReference type="Pfam" id="PF08148">
    <property type="entry name" value="DSHCT"/>
    <property type="match status" value="1"/>
</dbReference>
<dbReference type="CDD" id="cd18795">
    <property type="entry name" value="SF2_C_Ski2"/>
    <property type="match status" value="1"/>
</dbReference>
<dbReference type="PANTHER" id="PTHR12131">
    <property type="entry name" value="ATP-DEPENDENT RNA AND DNA HELICASE"/>
    <property type="match status" value="1"/>
</dbReference>
<dbReference type="InterPro" id="IPR012961">
    <property type="entry name" value="Ski2/MTR4_C"/>
</dbReference>
<dbReference type="InterPro" id="IPR027417">
    <property type="entry name" value="P-loop_NTPase"/>
</dbReference>
<dbReference type="PANTHER" id="PTHR12131:SF1">
    <property type="entry name" value="ATP-DEPENDENT RNA HELICASE SUPV3L1, MITOCHONDRIAL-RELATED"/>
    <property type="match status" value="1"/>
</dbReference>
<dbReference type="SMART" id="SM00490">
    <property type="entry name" value="HELICc"/>
    <property type="match status" value="1"/>
</dbReference>
<organism evidence="8">
    <name type="scientific">viral metagenome</name>
    <dbReference type="NCBI Taxonomy" id="1070528"/>
    <lineage>
        <taxon>unclassified sequences</taxon>
        <taxon>metagenomes</taxon>
        <taxon>organismal metagenomes</taxon>
    </lineage>
</organism>
<evidence type="ECO:0000259" key="7">
    <source>
        <dbReference type="PROSITE" id="PS51194"/>
    </source>
</evidence>
<keyword evidence="4" id="KW-0067">ATP-binding</keyword>